<protein>
    <submittedName>
        <fullName evidence="1">Uncharacterized protein</fullName>
    </submittedName>
</protein>
<dbReference type="EMBL" id="LXQD01000089">
    <property type="protein sequence ID" value="RCJ38698.1"/>
    <property type="molecule type" value="Genomic_DNA"/>
</dbReference>
<name>A0A367RQ74_9NOSO</name>
<reference evidence="1" key="1">
    <citation type="submission" date="2016-04" db="EMBL/GenBank/DDBJ databases">
        <authorList>
            <person name="Tabuchi Yagui T.R."/>
        </authorList>
    </citation>
    <scope>NUCLEOTIDE SEQUENCE [LARGE SCALE GENOMIC DNA]</scope>
    <source>
        <strain evidence="1">NIES-26</strain>
    </source>
</reference>
<sequence>MSRNLVTYYGQTNRIDSLVEKYGSYLEQLDRETKLLLRMTLTHYVFMQQQCNPDNYTVLEALSDALFVRFICEDMPKVLKEVCTGLQGLTVDETESILDALNNSQFAIRNS</sequence>
<dbReference type="Proteomes" id="UP000252107">
    <property type="component" value="Unassembled WGS sequence"/>
</dbReference>
<comment type="caution">
    <text evidence="1">The sequence shown here is derived from an EMBL/GenBank/DDBJ whole genome shotgun (WGS) entry which is preliminary data.</text>
</comment>
<organism evidence="1 2">
    <name type="scientific">Nostoc minutum NIES-26</name>
    <dbReference type="NCBI Taxonomy" id="1844469"/>
    <lineage>
        <taxon>Bacteria</taxon>
        <taxon>Bacillati</taxon>
        <taxon>Cyanobacteriota</taxon>
        <taxon>Cyanophyceae</taxon>
        <taxon>Nostocales</taxon>
        <taxon>Nostocaceae</taxon>
        <taxon>Nostoc</taxon>
    </lineage>
</organism>
<gene>
    <name evidence="1" type="ORF">A6770_39390</name>
</gene>
<evidence type="ECO:0000313" key="2">
    <source>
        <dbReference type="Proteomes" id="UP000252107"/>
    </source>
</evidence>
<dbReference type="AlphaFoldDB" id="A0A367RQ74"/>
<keyword evidence="2" id="KW-1185">Reference proteome</keyword>
<evidence type="ECO:0000313" key="1">
    <source>
        <dbReference type="EMBL" id="RCJ38698.1"/>
    </source>
</evidence>
<accession>A0A367RQ74</accession>
<proteinExistence type="predicted"/>